<dbReference type="Proteomes" id="UP000003971">
    <property type="component" value="Chromosome"/>
</dbReference>
<sequence>MPLHCRSLITYSLESIMYVNQQSSLAMPAPRAPMNQKIDTDNAMVQNHNAIYQQLLDQIREDNTYTHAVITLNPYGTAPLSLYPGV</sequence>
<evidence type="ECO:0000313" key="2">
    <source>
        <dbReference type="Proteomes" id="UP000003971"/>
    </source>
</evidence>
<gene>
    <name evidence="1" type="primary">asl</name>
    <name evidence="1" type="ORF">SCA50_0032</name>
</gene>
<organism evidence="1 2">
    <name type="scientific">Salmonella enterica subsp. enterica serovar Choleraesuis str. SCSA50</name>
    <dbReference type="NCBI Taxonomy" id="904139"/>
    <lineage>
        <taxon>Bacteria</taxon>
        <taxon>Pseudomonadati</taxon>
        <taxon>Pseudomonadota</taxon>
        <taxon>Gammaproteobacteria</taxon>
        <taxon>Enterobacterales</taxon>
        <taxon>Enterobacteriaceae</taxon>
        <taxon>Salmonella</taxon>
    </lineage>
</organism>
<evidence type="ECO:0000313" key="1">
    <source>
        <dbReference type="EMBL" id="EFZ04619.1"/>
    </source>
</evidence>
<protein>
    <submittedName>
        <fullName evidence="1">Arylsulfatase</fullName>
    </submittedName>
</protein>
<name>A0AAJ8WH49_SALET</name>
<accession>A0AAJ8WH49</accession>
<dbReference type="AlphaFoldDB" id="A0AAJ8WH49"/>
<reference evidence="1 2" key="1">
    <citation type="journal article" date="2011" name="J. Bacteriol.">
        <title>Genome sequences of Salmonella enterica serovar typhimurium, Choleraesuis, Dublin, and Gallinarum strains of well- defined virulence in food-producing animals.</title>
        <authorList>
            <person name="Richardson E.J."/>
            <person name="Limaye B."/>
            <person name="Inamdar H."/>
            <person name="Datta A."/>
            <person name="Manjari K.S."/>
            <person name="Pullinger G.D."/>
            <person name="Thomson N.R."/>
            <person name="Joshi R.R."/>
            <person name="Watson M."/>
            <person name="Stevens M.P."/>
        </authorList>
    </citation>
    <scope>NUCLEOTIDE SEQUENCE [LARGE SCALE GENOMIC DNA]</scope>
    <source>
        <strain evidence="1">A50</strain>
    </source>
</reference>
<proteinExistence type="predicted"/>
<dbReference type="EMBL" id="CM001062">
    <property type="protein sequence ID" value="EFZ04619.1"/>
    <property type="molecule type" value="Genomic_DNA"/>
</dbReference>